<evidence type="ECO:0000259" key="3">
    <source>
        <dbReference type="Pfam" id="PF02582"/>
    </source>
</evidence>
<name>A0A1D1VTA1_RAMVA</name>
<feature type="domain" description="DUF155" evidence="3">
    <location>
        <begin position="184"/>
        <end position="386"/>
    </location>
</feature>
<feature type="compositionally biased region" description="Basic residues" evidence="2">
    <location>
        <begin position="72"/>
        <end position="81"/>
    </location>
</feature>
<dbReference type="STRING" id="947166.A0A1D1VTA1"/>
<sequence>MASRTPTLCRTLYGRMMCPPIRELTTGRSDHSLAASFGSSHFIYRGLASSKSTKTDDAETPSTPKESTPAHPHLRPPRKLRQVASPPDTIETPKKPRAAPSTQLLPVVSFCTAHEYRLDDLKTRLRKTWKNGSDQQDGGRPRYQLVDSFLTEELVEDAVHYKISRSGMAPLDRTEEQENEAGDVFIFREGSVVFWNVAKAEAKGMLNVLQEFEVKPYPKSIVEYEAEYLDYGYSSQLQCSPSPEVTSSEYNPKKPPVSQMAKLTSDGCILLSQSSRNSQELSLVKYTFSDAIAMSVKLAIYESLLQQYVSSIDHALTGMKTKGRVVLSKDQVLRKTGELFDLRHSINLSSDMLDTPDFYWDREDLESLYQLMTVYLSINRRTKVMNEKLNHCYAMVEFFRDHLNNQHHVRLELMIIALICVEVFFECLHYAERWLEKEMLFLEENPVLLHERDLHTKPNH</sequence>
<evidence type="ECO:0000313" key="4">
    <source>
        <dbReference type="EMBL" id="GAV02978.1"/>
    </source>
</evidence>
<dbReference type="OrthoDB" id="242766at2759"/>
<dbReference type="EMBL" id="BDGG01000009">
    <property type="protein sequence ID" value="GAV02978.1"/>
    <property type="molecule type" value="Genomic_DNA"/>
</dbReference>
<dbReference type="InterPro" id="IPR003734">
    <property type="entry name" value="DUF155"/>
</dbReference>
<protein>
    <recommendedName>
        <fullName evidence="3">DUF155 domain-containing protein</fullName>
    </recommendedName>
</protein>
<dbReference type="AlphaFoldDB" id="A0A1D1VTA1"/>
<dbReference type="PANTHER" id="PTHR16255">
    <property type="entry name" value="REQUIRED FOR MEIOTIC NUCLEAR DIVISION PROTEIN 1 HOMOLOG"/>
    <property type="match status" value="1"/>
</dbReference>
<dbReference type="GO" id="GO:0005739">
    <property type="term" value="C:mitochondrion"/>
    <property type="evidence" value="ECO:0007669"/>
    <property type="project" value="UniProtKB-ARBA"/>
</dbReference>
<reference evidence="4 5" key="1">
    <citation type="journal article" date="2016" name="Nat. Commun.">
        <title>Extremotolerant tardigrade genome and improved radiotolerance of human cultured cells by tardigrade-unique protein.</title>
        <authorList>
            <person name="Hashimoto T."/>
            <person name="Horikawa D.D."/>
            <person name="Saito Y."/>
            <person name="Kuwahara H."/>
            <person name="Kozuka-Hata H."/>
            <person name="Shin-I T."/>
            <person name="Minakuchi Y."/>
            <person name="Ohishi K."/>
            <person name="Motoyama A."/>
            <person name="Aizu T."/>
            <person name="Enomoto A."/>
            <person name="Kondo K."/>
            <person name="Tanaka S."/>
            <person name="Hara Y."/>
            <person name="Koshikawa S."/>
            <person name="Sagara H."/>
            <person name="Miura T."/>
            <person name="Yokobori S."/>
            <person name="Miyagawa K."/>
            <person name="Suzuki Y."/>
            <person name="Kubo T."/>
            <person name="Oyama M."/>
            <person name="Kohara Y."/>
            <person name="Fujiyama A."/>
            <person name="Arakawa K."/>
            <person name="Katayama T."/>
            <person name="Toyoda A."/>
            <person name="Kunieda T."/>
        </authorList>
    </citation>
    <scope>NUCLEOTIDE SEQUENCE [LARGE SCALE GENOMIC DNA]</scope>
    <source>
        <strain evidence="4 5">YOKOZUNA-1</strain>
    </source>
</reference>
<dbReference type="PANTHER" id="PTHR16255:SF1">
    <property type="entry name" value="REQUIRED FOR MEIOTIC NUCLEAR DIVISION PROTEIN 1 HOMOLOG"/>
    <property type="match status" value="1"/>
</dbReference>
<comment type="similarity">
    <text evidence="1">Belongs to the RMD1/sif2 family.</text>
</comment>
<dbReference type="Pfam" id="PF02582">
    <property type="entry name" value="DUF155"/>
    <property type="match status" value="1"/>
</dbReference>
<dbReference type="InterPro" id="IPR051624">
    <property type="entry name" value="RMD1/Sad1-interacting"/>
</dbReference>
<proteinExistence type="inferred from homology"/>
<dbReference type="GO" id="GO:0070131">
    <property type="term" value="P:positive regulation of mitochondrial translation"/>
    <property type="evidence" value="ECO:0007669"/>
    <property type="project" value="TreeGrafter"/>
</dbReference>
<feature type="region of interest" description="Disordered" evidence="2">
    <location>
        <begin position="49"/>
        <end position="101"/>
    </location>
</feature>
<evidence type="ECO:0000256" key="2">
    <source>
        <dbReference type="SAM" id="MobiDB-lite"/>
    </source>
</evidence>
<dbReference type="Proteomes" id="UP000186922">
    <property type="component" value="Unassembled WGS sequence"/>
</dbReference>
<keyword evidence="5" id="KW-1185">Reference proteome</keyword>
<gene>
    <name evidence="4" type="primary">RvY_13473</name>
    <name evidence="4" type="synonym">RvY_13473.1</name>
    <name evidence="4" type="ORF">RvY_13473-1</name>
</gene>
<accession>A0A1D1VTA1</accession>
<organism evidence="4 5">
    <name type="scientific">Ramazzottius varieornatus</name>
    <name type="common">Water bear</name>
    <name type="synonym">Tardigrade</name>
    <dbReference type="NCBI Taxonomy" id="947166"/>
    <lineage>
        <taxon>Eukaryota</taxon>
        <taxon>Metazoa</taxon>
        <taxon>Ecdysozoa</taxon>
        <taxon>Tardigrada</taxon>
        <taxon>Eutardigrada</taxon>
        <taxon>Parachela</taxon>
        <taxon>Hypsibioidea</taxon>
        <taxon>Ramazzottiidae</taxon>
        <taxon>Ramazzottius</taxon>
    </lineage>
</organism>
<comment type="caution">
    <text evidence="4">The sequence shown here is derived from an EMBL/GenBank/DDBJ whole genome shotgun (WGS) entry which is preliminary data.</text>
</comment>
<evidence type="ECO:0000256" key="1">
    <source>
        <dbReference type="ARBA" id="ARBA00008306"/>
    </source>
</evidence>
<evidence type="ECO:0000313" key="5">
    <source>
        <dbReference type="Proteomes" id="UP000186922"/>
    </source>
</evidence>